<dbReference type="InParanoid" id="A0A2T3AP14"/>
<evidence type="ECO:0000313" key="2">
    <source>
        <dbReference type="EMBL" id="PSS06669.1"/>
    </source>
</evidence>
<dbReference type="InterPro" id="IPR007330">
    <property type="entry name" value="MIT_dom"/>
</dbReference>
<dbReference type="PANTHER" id="PTHR37327">
    <property type="entry name" value="CHROMOSOME 1, WHOLE GENOME SHOTGUN SEQUENCE"/>
    <property type="match status" value="1"/>
</dbReference>
<dbReference type="Proteomes" id="UP000241818">
    <property type="component" value="Unassembled WGS sequence"/>
</dbReference>
<dbReference type="SUPFAM" id="SSF116846">
    <property type="entry name" value="MIT domain"/>
    <property type="match status" value="1"/>
</dbReference>
<name>A0A2T3AP14_AMORE</name>
<dbReference type="EMBL" id="KZ679020">
    <property type="protein sequence ID" value="PSS06669.1"/>
    <property type="molecule type" value="Genomic_DNA"/>
</dbReference>
<gene>
    <name evidence="2" type="ORF">M430DRAFT_37760</name>
</gene>
<dbReference type="STRING" id="857342.A0A2T3AP14"/>
<evidence type="ECO:0000313" key="3">
    <source>
        <dbReference type="Proteomes" id="UP000241818"/>
    </source>
</evidence>
<reference evidence="2 3" key="1">
    <citation type="journal article" date="2018" name="New Phytol.">
        <title>Comparative genomics and transcriptomics depict ericoid mycorrhizal fungi as versatile saprotrophs and plant mutualists.</title>
        <authorList>
            <person name="Martino E."/>
            <person name="Morin E."/>
            <person name="Grelet G.A."/>
            <person name="Kuo A."/>
            <person name="Kohler A."/>
            <person name="Daghino S."/>
            <person name="Barry K.W."/>
            <person name="Cichocki N."/>
            <person name="Clum A."/>
            <person name="Dockter R.B."/>
            <person name="Hainaut M."/>
            <person name="Kuo R.C."/>
            <person name="LaButti K."/>
            <person name="Lindahl B.D."/>
            <person name="Lindquist E.A."/>
            <person name="Lipzen A."/>
            <person name="Khouja H.R."/>
            <person name="Magnuson J."/>
            <person name="Murat C."/>
            <person name="Ohm R.A."/>
            <person name="Singer S.W."/>
            <person name="Spatafora J.W."/>
            <person name="Wang M."/>
            <person name="Veneault-Fourrey C."/>
            <person name="Henrissat B."/>
            <person name="Grigoriev I.V."/>
            <person name="Martin F.M."/>
            <person name="Perotto S."/>
        </authorList>
    </citation>
    <scope>NUCLEOTIDE SEQUENCE [LARGE SCALE GENOMIC DNA]</scope>
    <source>
        <strain evidence="2 3">ATCC 22711</strain>
    </source>
</reference>
<dbReference type="AlphaFoldDB" id="A0A2T3AP14"/>
<sequence length="314" mass="34650">MQKLADNQDLERRLELVGAQLQQNTLRDSVAIYSDYSDGSDLTVCPKGTGTLDAYLIQHEFEETLYASWVYRRNQSCRESMSIRSSVVRQSAWSVLSELSLAQISIISVIALPVQRSELFNAQWYTRNENQGEEAKDDCNTGRLALGSKIQQPGSSPGNQNTISCEEQYGLSNTGDEGSANTLENTEVNQDMLKGEGIDSDIAEIELPLQGTAHTLRSDHQNPGNAHTGRNTLATNPEIHAVLSKALQKANIAVLRDNNNDYSSAIDSYTDACNLLGQVIEVAHGVEDVRKLESIKNTYFSRITELELLPGRAK</sequence>
<dbReference type="Gene3D" id="1.20.58.80">
    <property type="entry name" value="Phosphotransferase system, lactose/cellobiose-type IIA subunit"/>
    <property type="match status" value="1"/>
</dbReference>
<keyword evidence="3" id="KW-1185">Reference proteome</keyword>
<dbReference type="GeneID" id="36575258"/>
<proteinExistence type="predicted"/>
<evidence type="ECO:0000259" key="1">
    <source>
        <dbReference type="Pfam" id="PF04212"/>
    </source>
</evidence>
<dbReference type="OrthoDB" id="19923at2759"/>
<dbReference type="PANTHER" id="PTHR37327:SF1">
    <property type="entry name" value="MICROTUBULE INTERACTING AND TRANSPORT DOMAIN-CONTAINING PROTEIN"/>
    <property type="match status" value="1"/>
</dbReference>
<dbReference type="RefSeq" id="XP_024716399.1">
    <property type="nucleotide sequence ID" value="XM_024867177.1"/>
</dbReference>
<protein>
    <recommendedName>
        <fullName evidence="1">MIT domain-containing protein</fullName>
    </recommendedName>
</protein>
<feature type="domain" description="MIT" evidence="1">
    <location>
        <begin position="243"/>
        <end position="306"/>
    </location>
</feature>
<organism evidence="2 3">
    <name type="scientific">Amorphotheca resinae ATCC 22711</name>
    <dbReference type="NCBI Taxonomy" id="857342"/>
    <lineage>
        <taxon>Eukaryota</taxon>
        <taxon>Fungi</taxon>
        <taxon>Dikarya</taxon>
        <taxon>Ascomycota</taxon>
        <taxon>Pezizomycotina</taxon>
        <taxon>Leotiomycetes</taxon>
        <taxon>Helotiales</taxon>
        <taxon>Amorphothecaceae</taxon>
        <taxon>Amorphotheca</taxon>
    </lineage>
</organism>
<dbReference type="InterPro" id="IPR036181">
    <property type="entry name" value="MIT_dom_sf"/>
</dbReference>
<dbReference type="Pfam" id="PF04212">
    <property type="entry name" value="MIT"/>
    <property type="match status" value="1"/>
</dbReference>
<accession>A0A2T3AP14</accession>